<dbReference type="PANTHER" id="PTHR12217:SF4">
    <property type="entry name" value="EUKARYOTIC TRANSLATION INITIATION FACTOR 2D"/>
    <property type="match status" value="1"/>
</dbReference>
<feature type="compositionally biased region" description="Low complexity" evidence="1">
    <location>
        <begin position="63"/>
        <end position="74"/>
    </location>
</feature>
<name>Q6MYM7_ASPFM</name>
<dbReference type="InterPro" id="IPR036877">
    <property type="entry name" value="SUI1_dom_sf"/>
</dbReference>
<dbReference type="FunFam" id="3.30.780.10:FF:000008">
    <property type="entry name" value="eukaryotic translation initiation factor 2D"/>
    <property type="match status" value="1"/>
</dbReference>
<evidence type="ECO:0000256" key="1">
    <source>
        <dbReference type="SAM" id="MobiDB-lite"/>
    </source>
</evidence>
<proteinExistence type="predicted"/>
<dbReference type="Pfam" id="PF25304">
    <property type="entry name" value="WHD_eIF2D"/>
    <property type="match status" value="1"/>
</dbReference>
<dbReference type="Pfam" id="PF01253">
    <property type="entry name" value="SUI1"/>
    <property type="match status" value="1"/>
</dbReference>
<feature type="region of interest" description="Disordered" evidence="1">
    <location>
        <begin position="269"/>
        <end position="309"/>
    </location>
</feature>
<gene>
    <name evidence="3" type="ORF">AfA5C5.030</name>
</gene>
<dbReference type="Gene3D" id="3.30.780.10">
    <property type="entry name" value="SUI1-like domain"/>
    <property type="match status" value="1"/>
</dbReference>
<feature type="region of interest" description="Disordered" evidence="1">
    <location>
        <begin position="53"/>
        <end position="74"/>
    </location>
</feature>
<dbReference type="PANTHER" id="PTHR12217">
    <property type="entry name" value="EUKARYOTIC TRANSLATION INITIATION FACTOR 2D"/>
    <property type="match status" value="1"/>
</dbReference>
<dbReference type="Gene3D" id="3.10.400.20">
    <property type="match status" value="1"/>
</dbReference>
<feature type="domain" description="SUI1" evidence="2">
    <location>
        <begin position="580"/>
        <end position="654"/>
    </location>
</feature>
<accession>Q6MYM7</accession>
<dbReference type="InterPro" id="IPR001950">
    <property type="entry name" value="SUI1"/>
</dbReference>
<feature type="compositionally biased region" description="Polar residues" evidence="1">
    <location>
        <begin position="273"/>
        <end position="283"/>
    </location>
</feature>
<dbReference type="InterPro" id="IPR048248">
    <property type="entry name" value="PUA_eIF2d-like"/>
</dbReference>
<feature type="compositionally biased region" description="Basic and acidic residues" evidence="1">
    <location>
        <begin position="292"/>
        <end position="309"/>
    </location>
</feature>
<protein>
    <submittedName>
        <fullName evidence="3">Ligatin-like protein, putative</fullName>
    </submittedName>
</protein>
<evidence type="ECO:0000259" key="2">
    <source>
        <dbReference type="PROSITE" id="PS50296"/>
    </source>
</evidence>
<dbReference type="CDD" id="cd11608">
    <property type="entry name" value="eIF2D_C"/>
    <property type="match status" value="1"/>
</dbReference>
<dbReference type="PROSITE" id="PS50296">
    <property type="entry name" value="SUI1"/>
    <property type="match status" value="1"/>
</dbReference>
<dbReference type="FunFam" id="3.10.400.20:FF:000008">
    <property type="entry name" value="RNA binding protein Ligatin/Tma64, putative"/>
    <property type="match status" value="1"/>
</dbReference>
<dbReference type="InterPro" id="IPR039757">
    <property type="entry name" value="EIF2D"/>
</dbReference>
<organism evidence="3">
    <name type="scientific">Aspergillus fumigatus</name>
    <name type="common">Neosartorya fumigata</name>
    <dbReference type="NCBI Taxonomy" id="746128"/>
    <lineage>
        <taxon>Eukaryota</taxon>
        <taxon>Fungi</taxon>
        <taxon>Dikarya</taxon>
        <taxon>Ascomycota</taxon>
        <taxon>Pezizomycotina</taxon>
        <taxon>Eurotiomycetes</taxon>
        <taxon>Eurotiomycetidae</taxon>
        <taxon>Eurotiales</taxon>
        <taxon>Aspergillaceae</taxon>
        <taxon>Aspergillus</taxon>
        <taxon>Aspergillus subgen. Fumigati</taxon>
    </lineage>
</organism>
<dbReference type="InterPro" id="IPR057429">
    <property type="entry name" value="WH_eIF2D"/>
</dbReference>
<dbReference type="GO" id="GO:0003743">
    <property type="term" value="F:translation initiation factor activity"/>
    <property type="evidence" value="ECO:0007669"/>
    <property type="project" value="InterPro"/>
</dbReference>
<dbReference type="Pfam" id="PF26292">
    <property type="entry name" value="PUA_elF2D"/>
    <property type="match status" value="1"/>
</dbReference>
<dbReference type="InterPro" id="IPR015947">
    <property type="entry name" value="PUA-like_sf"/>
</dbReference>
<sequence length="670" mass="73615">MFKKKPTVCCAPPPHFSPRWQSVQVIKNLAPLRSSDRRKIADQIISDYNISIPSAAPAEDDSNTPTTSNQTSPSITAIRNSLLPENSLSARFTTTAGPQLREVQGTVYVGTHPEGEERILWFKVEHGPGADGRFYPTVYTLWHNPKLVPLLHTPEMVMQKLRGGADLMTPGLADEPPFPESAVKGAVVAVAGLDRHTVPLFVGVCEIDIAGLGEVQGTKGHAVRGVHWEGDELWAWSSSSRPGQPAPEYLAGWDLEAGEEDVAEIEERATELSLDQGQQTQSAEEVPPVDSAEQHEVGAPVEEVKEPSTKEIDEAFEKAFLYSLYKLKQDNPTAPNHGLSLPVQPSALVSNMLTPYLPIYSSQQAQYYQIKKTSWKNVKKFIKYLDKQRLVKSKDRSGQETVIIDVDFNDPRVEQFVPYKLPSKNAVENAGKSVPGNKTPATSEGDPSVGQTITVQTLYRPTGKLTPTIFPALSSGDPRNYYKYSEVSNRLDEYIQSQNPPIVSSENRRIISLNPFLANTIFTSSSAEDKTTIARGMTTRDGLLKRIVEDSAFLTPHYVILRQGQAPSDVKPKAGATPKINLVLEKRTGSKTVTKVSNLEIFGIVPSLLAEELQKKCASSTSVAQATGATKGVMEVLIQGDQRKAVETALLRRGVKTQWIDVVDKTKKKK</sequence>
<dbReference type="AlphaFoldDB" id="Q6MYM7"/>
<dbReference type="SUPFAM" id="SSF88697">
    <property type="entry name" value="PUA domain-like"/>
    <property type="match status" value="1"/>
</dbReference>
<dbReference type="InterPro" id="IPR039759">
    <property type="entry name" value="eIF2D_SUI1"/>
</dbReference>
<feature type="region of interest" description="Disordered" evidence="1">
    <location>
        <begin position="427"/>
        <end position="451"/>
    </location>
</feature>
<evidence type="ECO:0000313" key="3">
    <source>
        <dbReference type="EMBL" id="CAF31976.1"/>
    </source>
</evidence>
<dbReference type="GO" id="GO:0001731">
    <property type="term" value="P:formation of translation preinitiation complex"/>
    <property type="evidence" value="ECO:0007669"/>
    <property type="project" value="InterPro"/>
</dbReference>
<dbReference type="EMBL" id="BX649606">
    <property type="protein sequence ID" value="CAF31976.1"/>
    <property type="molecule type" value="Genomic_DNA"/>
</dbReference>
<reference evidence="3" key="1">
    <citation type="journal article" date="2004" name="Fungal Genet. Biol.">
        <title>Insight into the genome of Aspergillus fumigatus: analysis of a 922 kb region encompassing the nitrate assimilation gene cluster.</title>
        <authorList>
            <person name="Pain A."/>
            <person name="Woodward J."/>
            <person name="Quail M.A."/>
            <person name="Anderson M.J."/>
            <person name="Clark R."/>
            <person name="Collins M."/>
            <person name="Fosker N."/>
            <person name="Fraser A."/>
            <person name="Harris D."/>
            <person name="Larke N."/>
            <person name="Murphy L."/>
            <person name="Humphray S."/>
            <person name="O'Neil S."/>
            <person name="Pertea M."/>
            <person name="Price C."/>
            <person name="Rabbinowitsch E."/>
            <person name="Rajandream M-A."/>
            <person name="Salzberg S."/>
            <person name="Saunders D."/>
            <person name="Seegar K."/>
            <person name="Sharp S."/>
            <person name="Warren T."/>
            <person name="Denning D.W."/>
            <person name="Barrell B."/>
            <person name="Hall N."/>
        </authorList>
    </citation>
    <scope>NUCLEOTIDE SEQUENCE</scope>
</reference>
<dbReference type="SUPFAM" id="SSF55159">
    <property type="entry name" value="eIF1-like"/>
    <property type="match status" value="1"/>
</dbReference>